<dbReference type="RefSeq" id="WP_039098025.1">
    <property type="nucleotide sequence ID" value="NZ_JTDN01000006.1"/>
</dbReference>
<comment type="subcellular location">
    <subcellularLocation>
        <location evidence="2">Cell membrane</location>
        <topology evidence="2">Lipid-anchor</topology>
    </subcellularLocation>
</comment>
<dbReference type="PANTHER" id="PTHR30203">
    <property type="entry name" value="OUTER MEMBRANE CATION EFFLUX PROTEIN"/>
    <property type="match status" value="1"/>
</dbReference>
<feature type="signal peptide" evidence="2">
    <location>
        <begin position="1"/>
        <end position="22"/>
    </location>
</feature>
<dbReference type="OrthoDB" id="7181739at2"/>
<proteinExistence type="inferred from homology"/>
<keyword evidence="2" id="KW-0812">Transmembrane</keyword>
<organism evidence="3 4">
    <name type="scientific">Croceibacterium mercuriale</name>
    <dbReference type="NCBI Taxonomy" id="1572751"/>
    <lineage>
        <taxon>Bacteria</taxon>
        <taxon>Pseudomonadati</taxon>
        <taxon>Pseudomonadota</taxon>
        <taxon>Alphaproteobacteria</taxon>
        <taxon>Sphingomonadales</taxon>
        <taxon>Erythrobacteraceae</taxon>
        <taxon>Croceibacterium</taxon>
    </lineage>
</organism>
<dbReference type="EMBL" id="JTDN01000006">
    <property type="protein sequence ID" value="KHL24098.1"/>
    <property type="molecule type" value="Genomic_DNA"/>
</dbReference>
<keyword evidence="2" id="KW-0564">Palmitate</keyword>
<dbReference type="GO" id="GO:0015562">
    <property type="term" value="F:efflux transmembrane transporter activity"/>
    <property type="evidence" value="ECO:0007669"/>
    <property type="project" value="InterPro"/>
</dbReference>
<protein>
    <submittedName>
        <fullName evidence="3">Transporter</fullName>
    </submittedName>
</protein>
<dbReference type="Proteomes" id="UP000030988">
    <property type="component" value="Unassembled WGS sequence"/>
</dbReference>
<dbReference type="SUPFAM" id="SSF56954">
    <property type="entry name" value="Outer membrane efflux proteins (OEP)"/>
    <property type="match status" value="1"/>
</dbReference>
<keyword evidence="2" id="KW-0472">Membrane</keyword>
<dbReference type="Gene3D" id="2.20.200.10">
    <property type="entry name" value="Outer membrane efflux proteins (OEP)"/>
    <property type="match status" value="1"/>
</dbReference>
<dbReference type="GO" id="GO:0005886">
    <property type="term" value="C:plasma membrane"/>
    <property type="evidence" value="ECO:0007669"/>
    <property type="project" value="UniProtKB-SubCell"/>
</dbReference>
<dbReference type="InterPro" id="IPR010131">
    <property type="entry name" value="MdtP/NodT-like"/>
</dbReference>
<dbReference type="NCBIfam" id="TIGR01845">
    <property type="entry name" value="outer_NodT"/>
    <property type="match status" value="1"/>
</dbReference>
<feature type="chain" id="PRO_5001434163" evidence="2">
    <location>
        <begin position="23"/>
        <end position="468"/>
    </location>
</feature>
<name>A0A0B2BWQ4_9SPHN</name>
<sequence>MQPVPLLLALALASLASACSLAPDYVRPQAPVPAAFPGGPAFAPGEAVLPDVSYRDLFRDPRLLELVGVALDNNRDLRIAAANIAEARAIVRVTRAAQFPEVAVGASGDLATGQSGRDGQAYALQGSIANYELDLFGGLANATVADRERALATEAAAASVRIGLVADIASVWATYAADEDLRAIAQDTADNARRSVELTQARLRGGIAPRTDVRQAEQVLALAEGDLARQTSALAEDVNLLQLLVGTSIDPALLPGGLAQIMDSVGTLPAGTSSEVLLRRPDVRQAEFELRGANADIGVARAALFPRVSLTGLLGLASNTLGSLFTGGAFSGSGGADIAQTIFDAGGRRANVAISTARRDATLAAYERAIQTAFREVADALATQGTIRAQTDAARRNTVAAADSAQLTEERYRGGIESFLANLDAQRSLYQARREEVAISLIALQNRFELYRAVGSDAELADAPLLPR</sequence>
<dbReference type="PANTHER" id="PTHR30203:SF32">
    <property type="entry name" value="CATION EFFLUX SYSTEM PROTEIN CUSC"/>
    <property type="match status" value="1"/>
</dbReference>
<keyword evidence="2" id="KW-0449">Lipoprotein</keyword>
<keyword evidence="2" id="KW-0732">Signal</keyword>
<dbReference type="AlphaFoldDB" id="A0A0B2BWQ4"/>
<evidence type="ECO:0000256" key="2">
    <source>
        <dbReference type="RuleBase" id="RU362097"/>
    </source>
</evidence>
<comment type="similarity">
    <text evidence="1 2">Belongs to the outer membrane factor (OMF) (TC 1.B.17) family.</text>
</comment>
<dbReference type="Gene3D" id="1.20.1600.10">
    <property type="entry name" value="Outer membrane efflux proteins (OEP)"/>
    <property type="match status" value="1"/>
</dbReference>
<keyword evidence="4" id="KW-1185">Reference proteome</keyword>
<dbReference type="Pfam" id="PF02321">
    <property type="entry name" value="OEP"/>
    <property type="match status" value="2"/>
</dbReference>
<evidence type="ECO:0000313" key="4">
    <source>
        <dbReference type="Proteomes" id="UP000030988"/>
    </source>
</evidence>
<evidence type="ECO:0000256" key="1">
    <source>
        <dbReference type="ARBA" id="ARBA00007613"/>
    </source>
</evidence>
<dbReference type="InterPro" id="IPR003423">
    <property type="entry name" value="OMP_efflux"/>
</dbReference>
<comment type="caution">
    <text evidence="3">The sequence shown here is derived from an EMBL/GenBank/DDBJ whole genome shotgun (WGS) entry which is preliminary data.</text>
</comment>
<dbReference type="STRING" id="1572751.PK98_15725"/>
<reference evidence="3 4" key="1">
    <citation type="submission" date="2014-11" db="EMBL/GenBank/DDBJ databases">
        <title>Draft genome sequence of Kirrobacter mercurialis.</title>
        <authorList>
            <person name="Coil D.A."/>
            <person name="Eisen J.A."/>
        </authorList>
    </citation>
    <scope>NUCLEOTIDE SEQUENCE [LARGE SCALE GENOMIC DNA]</scope>
    <source>
        <strain evidence="3 4">Coronado</strain>
    </source>
</reference>
<gene>
    <name evidence="3" type="ORF">PK98_15725</name>
</gene>
<keyword evidence="2" id="KW-1134">Transmembrane beta strand</keyword>
<evidence type="ECO:0000313" key="3">
    <source>
        <dbReference type="EMBL" id="KHL24098.1"/>
    </source>
</evidence>
<accession>A0A0B2BWQ4</accession>